<organism evidence="3 4">
    <name type="scientific">Botryosphaeria dothidea</name>
    <dbReference type="NCBI Taxonomy" id="55169"/>
    <lineage>
        <taxon>Eukaryota</taxon>
        <taxon>Fungi</taxon>
        <taxon>Dikarya</taxon>
        <taxon>Ascomycota</taxon>
        <taxon>Pezizomycotina</taxon>
        <taxon>Dothideomycetes</taxon>
        <taxon>Dothideomycetes incertae sedis</taxon>
        <taxon>Botryosphaeriales</taxon>
        <taxon>Botryosphaeriaceae</taxon>
        <taxon>Botryosphaeria</taxon>
    </lineage>
</organism>
<proteinExistence type="predicted"/>
<name>A0A8H4IW40_9PEZI</name>
<comment type="caution">
    <text evidence="3">The sequence shown here is derived from an EMBL/GenBank/DDBJ whole genome shotgun (WGS) entry which is preliminary data.</text>
</comment>
<dbReference type="OrthoDB" id="10650197at2759"/>
<accession>A0A8H4IW40</accession>
<dbReference type="EMBL" id="WWBZ02000022">
    <property type="protein sequence ID" value="KAF4307429.1"/>
    <property type="molecule type" value="Genomic_DNA"/>
</dbReference>
<feature type="region of interest" description="Disordered" evidence="2">
    <location>
        <begin position="126"/>
        <end position="190"/>
    </location>
</feature>
<feature type="coiled-coil region" evidence="1">
    <location>
        <begin position="247"/>
        <end position="281"/>
    </location>
</feature>
<evidence type="ECO:0000256" key="1">
    <source>
        <dbReference type="SAM" id="Coils"/>
    </source>
</evidence>
<sequence length="479" mass="54510">MVHSLHHTNLLHRFHGGLAWAEASQRPLYFDGKSRFRCTPTTSGARTAGPRAGRLREKKDEAGRQVLEAMCAERWPLNFNERGRPYREQPVTPEGWGRGAVKERMAEEEKRVEEENERVMRANEMARQRQEKMEGKEKQRALGVGAAKSSANERVEGGAAEMQPQDQHQRMEASTPDGKEGSQQSFTREVQLPQADPVNVEASTLKRKAEDWRIDDAAHKRFLSELQGRFSRLHEGAKKEMAEARRVTELKENALKDTVRIQELESELDEYQLELGHYVTKLKLVESTCDDWQKMTEECKEHNRLQQSQLEAAKAANAQCVNQLEMEKSSAEGLGETIKDFQLKIDEKIAEIGCLQSAAVQTQSRITGLEKAKEDSQSRIQSLRDVIRKVRKHRGEIWTSSRETAKILKRATKREKRLEKTVPFMTSKLLEFVQITKENDNNSQIAAGGPKGSSAELEGLRQLLDKLQPSISSEDTKQE</sequence>
<reference evidence="3" key="1">
    <citation type="submission" date="2020-04" db="EMBL/GenBank/DDBJ databases">
        <title>Genome Assembly and Annotation of Botryosphaeria dothidea sdau 11-99, a Latent Pathogen of Apple Fruit Ring Rot in China.</title>
        <authorList>
            <person name="Yu C."/>
            <person name="Diao Y."/>
            <person name="Lu Q."/>
            <person name="Zhao J."/>
            <person name="Cui S."/>
            <person name="Peng C."/>
            <person name="He B."/>
            <person name="Liu H."/>
        </authorList>
    </citation>
    <scope>NUCLEOTIDE SEQUENCE [LARGE SCALE GENOMIC DNA]</scope>
    <source>
        <strain evidence="3">Sdau11-99</strain>
    </source>
</reference>
<evidence type="ECO:0000313" key="3">
    <source>
        <dbReference type="EMBL" id="KAF4307429.1"/>
    </source>
</evidence>
<dbReference type="Proteomes" id="UP000572817">
    <property type="component" value="Unassembled WGS sequence"/>
</dbReference>
<feature type="region of interest" description="Disordered" evidence="2">
    <location>
        <begin position="39"/>
        <end position="60"/>
    </location>
</feature>
<protein>
    <submittedName>
        <fullName evidence="3">Uncharacterized protein</fullName>
    </submittedName>
</protein>
<dbReference type="AlphaFoldDB" id="A0A8H4IW40"/>
<gene>
    <name evidence="3" type="ORF">GTA08_BOTSDO03497</name>
</gene>
<keyword evidence="1" id="KW-0175">Coiled coil</keyword>
<evidence type="ECO:0000313" key="4">
    <source>
        <dbReference type="Proteomes" id="UP000572817"/>
    </source>
</evidence>
<evidence type="ECO:0000256" key="2">
    <source>
        <dbReference type="SAM" id="MobiDB-lite"/>
    </source>
</evidence>
<keyword evidence="4" id="KW-1185">Reference proteome</keyword>
<feature type="compositionally biased region" description="Basic and acidic residues" evidence="2">
    <location>
        <begin position="126"/>
        <end position="140"/>
    </location>
</feature>